<dbReference type="Proteomes" id="UP001200145">
    <property type="component" value="Unassembled WGS sequence"/>
</dbReference>
<sequence>MEILKYKVIKSDKQYKEYCQILHDLDFSTKRKTKTIEDEMELLTFLIEKYDEEHRNFEILEPIPLLKSLMKDHKMKAVDLANLLNVSEGLVSDMLNYKKGLSKETIRILSERFKLNQEAFNRPYELKVNIKPKLKHSKVTRSRKKLAGV</sequence>
<keyword evidence="3" id="KW-1185">Reference proteome</keyword>
<dbReference type="PANTHER" id="PTHR40455">
    <property type="entry name" value="ANTITOXIN HIGA"/>
    <property type="match status" value="1"/>
</dbReference>
<dbReference type="SUPFAM" id="SSF47413">
    <property type="entry name" value="lambda repressor-like DNA-binding domains"/>
    <property type="match status" value="1"/>
</dbReference>
<dbReference type="InterPro" id="IPR039060">
    <property type="entry name" value="Antitox_HigA"/>
</dbReference>
<evidence type="ECO:0000259" key="1">
    <source>
        <dbReference type="PROSITE" id="PS50943"/>
    </source>
</evidence>
<dbReference type="InterPro" id="IPR001387">
    <property type="entry name" value="Cro/C1-type_HTH"/>
</dbReference>
<dbReference type="PANTHER" id="PTHR40455:SF1">
    <property type="entry name" value="ANTITOXIN HIGA"/>
    <property type="match status" value="1"/>
</dbReference>
<name>A0ABS9BDN8_9BACT</name>
<evidence type="ECO:0000313" key="2">
    <source>
        <dbReference type="EMBL" id="MCF1713238.1"/>
    </source>
</evidence>
<accession>A0ABS9BDN8</accession>
<comment type="caution">
    <text evidence="2">The sequence shown here is derived from an EMBL/GenBank/DDBJ whole genome shotgun (WGS) entry which is preliminary data.</text>
</comment>
<dbReference type="InterPro" id="IPR010982">
    <property type="entry name" value="Lambda_DNA-bd_dom_sf"/>
</dbReference>
<gene>
    <name evidence="2" type="ORF">L0U88_01190</name>
</gene>
<dbReference type="EMBL" id="JAKEVY010000001">
    <property type="protein sequence ID" value="MCF1713238.1"/>
    <property type="molecule type" value="Genomic_DNA"/>
</dbReference>
<reference evidence="2 3" key="1">
    <citation type="submission" date="2022-01" db="EMBL/GenBank/DDBJ databases">
        <title>Flavihumibacter sp. nov., isolated from sediment of a river.</title>
        <authorList>
            <person name="Liu H."/>
        </authorList>
    </citation>
    <scope>NUCLEOTIDE SEQUENCE [LARGE SCALE GENOMIC DNA]</scope>
    <source>
        <strain evidence="2 3">RY-1</strain>
    </source>
</reference>
<dbReference type="RefSeq" id="WP_234863734.1">
    <property type="nucleotide sequence ID" value="NZ_JAKEVY010000001.1"/>
</dbReference>
<proteinExistence type="predicted"/>
<evidence type="ECO:0000313" key="3">
    <source>
        <dbReference type="Proteomes" id="UP001200145"/>
    </source>
</evidence>
<dbReference type="PROSITE" id="PS50943">
    <property type="entry name" value="HTH_CROC1"/>
    <property type="match status" value="1"/>
</dbReference>
<feature type="domain" description="HTH cro/C1-type" evidence="1">
    <location>
        <begin position="66"/>
        <end position="120"/>
    </location>
</feature>
<dbReference type="Gene3D" id="1.10.260.40">
    <property type="entry name" value="lambda repressor-like DNA-binding domains"/>
    <property type="match status" value="1"/>
</dbReference>
<organism evidence="2 3">
    <name type="scientific">Flavihumibacter fluminis</name>
    <dbReference type="NCBI Taxonomy" id="2909236"/>
    <lineage>
        <taxon>Bacteria</taxon>
        <taxon>Pseudomonadati</taxon>
        <taxon>Bacteroidota</taxon>
        <taxon>Chitinophagia</taxon>
        <taxon>Chitinophagales</taxon>
        <taxon>Chitinophagaceae</taxon>
        <taxon>Flavihumibacter</taxon>
    </lineage>
</organism>
<protein>
    <submittedName>
        <fullName evidence="2">Transcriptional regulator</fullName>
    </submittedName>
</protein>